<dbReference type="AlphaFoldDB" id="A0A3G9JBN5"/>
<reference evidence="2 3" key="1">
    <citation type="submission" date="2018-11" db="EMBL/GenBank/DDBJ databases">
        <title>Complete genome sequence of Paenibacillus baekrokdamisoli strain KCTC 33723.</title>
        <authorList>
            <person name="Kang S.W."/>
            <person name="Lee K.C."/>
            <person name="Kim K.K."/>
            <person name="Kim J.S."/>
            <person name="Kim D.S."/>
            <person name="Ko S.H."/>
            <person name="Yang S.H."/>
            <person name="Lee J.S."/>
        </authorList>
    </citation>
    <scope>NUCLEOTIDE SEQUENCE [LARGE SCALE GENOMIC DNA]</scope>
    <source>
        <strain evidence="2 3">KCTC 33723</strain>
    </source>
</reference>
<dbReference type="KEGG" id="pbk:Back11_26330"/>
<evidence type="ECO:0000256" key="1">
    <source>
        <dbReference type="SAM" id="MobiDB-lite"/>
    </source>
</evidence>
<name>A0A3G9JBN5_9BACL</name>
<evidence type="ECO:0000313" key="2">
    <source>
        <dbReference type="EMBL" id="BBH21288.1"/>
    </source>
</evidence>
<sequence>MDAELNKKVTKIWPKARQAEMPDEQNVFLDNTGKDKLADTDMDTRDPIVPHNTEQRYKPFRHRYAPQIHRHNNRHVSLREHNDACVLCTNSFSRDAPSV</sequence>
<proteinExistence type="predicted"/>
<gene>
    <name evidence="2" type="ORF">Back11_26330</name>
</gene>
<evidence type="ECO:0000313" key="3">
    <source>
        <dbReference type="Proteomes" id="UP000275368"/>
    </source>
</evidence>
<organism evidence="2 3">
    <name type="scientific">Paenibacillus baekrokdamisoli</name>
    <dbReference type="NCBI Taxonomy" id="1712516"/>
    <lineage>
        <taxon>Bacteria</taxon>
        <taxon>Bacillati</taxon>
        <taxon>Bacillota</taxon>
        <taxon>Bacilli</taxon>
        <taxon>Bacillales</taxon>
        <taxon>Paenibacillaceae</taxon>
        <taxon>Paenibacillus</taxon>
    </lineage>
</organism>
<keyword evidence="3" id="KW-1185">Reference proteome</keyword>
<feature type="region of interest" description="Disordered" evidence="1">
    <location>
        <begin position="32"/>
        <end position="51"/>
    </location>
</feature>
<protein>
    <submittedName>
        <fullName evidence="2">Uncharacterized protein</fullName>
    </submittedName>
</protein>
<dbReference type="Proteomes" id="UP000275368">
    <property type="component" value="Chromosome"/>
</dbReference>
<dbReference type="EMBL" id="AP019308">
    <property type="protein sequence ID" value="BBH21288.1"/>
    <property type="molecule type" value="Genomic_DNA"/>
</dbReference>
<accession>A0A3G9JBN5</accession>